<evidence type="ECO:0000256" key="1">
    <source>
        <dbReference type="SAM" id="MobiDB-lite"/>
    </source>
</evidence>
<gene>
    <name evidence="2" type="ORF">P7K49_003141</name>
</gene>
<sequence length="148" mass="16617">MTRRPRRHAAPEEAPSARLNPRRLDYEAVANRLLEMASRQSTPSQSRKRLCKVIRKLQDLAGGIFPEDQIRRRLAGKTKQQKCPLKLHVQRGEGKGRGAGGGAWGPTLRCGQTLLSSQAQPSGPCSKSTCQRRRVPSVQELEKKKRRE</sequence>
<dbReference type="EMBL" id="JASSZA010000001">
    <property type="protein sequence ID" value="KAK2121755.1"/>
    <property type="molecule type" value="Genomic_DNA"/>
</dbReference>
<evidence type="ECO:0000313" key="2">
    <source>
        <dbReference type="EMBL" id="KAK2121755.1"/>
    </source>
</evidence>
<evidence type="ECO:0000313" key="3">
    <source>
        <dbReference type="Proteomes" id="UP001266305"/>
    </source>
</evidence>
<feature type="compositionally biased region" description="Polar residues" evidence="1">
    <location>
        <begin position="115"/>
        <end position="129"/>
    </location>
</feature>
<reference evidence="2 3" key="1">
    <citation type="submission" date="2023-05" db="EMBL/GenBank/DDBJ databases">
        <title>B98-5 Cell Line De Novo Hybrid Assembly: An Optical Mapping Approach.</title>
        <authorList>
            <person name="Kananen K."/>
            <person name="Auerbach J.A."/>
            <person name="Kautto E."/>
            <person name="Blachly J.S."/>
        </authorList>
    </citation>
    <scope>NUCLEOTIDE SEQUENCE [LARGE SCALE GENOMIC DNA]</scope>
    <source>
        <strain evidence="2">B95-8</strain>
        <tissue evidence="2">Cell line</tissue>
    </source>
</reference>
<name>A0ABQ9WJU5_SAGOE</name>
<feature type="region of interest" description="Disordered" evidence="1">
    <location>
        <begin position="1"/>
        <end position="23"/>
    </location>
</feature>
<keyword evidence="3" id="KW-1185">Reference proteome</keyword>
<organism evidence="2 3">
    <name type="scientific">Saguinus oedipus</name>
    <name type="common">Cotton-top tamarin</name>
    <name type="synonym">Oedipomidas oedipus</name>
    <dbReference type="NCBI Taxonomy" id="9490"/>
    <lineage>
        <taxon>Eukaryota</taxon>
        <taxon>Metazoa</taxon>
        <taxon>Chordata</taxon>
        <taxon>Craniata</taxon>
        <taxon>Vertebrata</taxon>
        <taxon>Euteleostomi</taxon>
        <taxon>Mammalia</taxon>
        <taxon>Eutheria</taxon>
        <taxon>Euarchontoglires</taxon>
        <taxon>Primates</taxon>
        <taxon>Haplorrhini</taxon>
        <taxon>Platyrrhini</taxon>
        <taxon>Cebidae</taxon>
        <taxon>Callitrichinae</taxon>
        <taxon>Saguinus</taxon>
    </lineage>
</organism>
<comment type="caution">
    <text evidence="2">The sequence shown here is derived from an EMBL/GenBank/DDBJ whole genome shotgun (WGS) entry which is preliminary data.</text>
</comment>
<proteinExistence type="predicted"/>
<feature type="region of interest" description="Disordered" evidence="1">
    <location>
        <begin position="115"/>
        <end position="148"/>
    </location>
</feature>
<feature type="region of interest" description="Disordered" evidence="1">
    <location>
        <begin position="88"/>
        <end position="107"/>
    </location>
</feature>
<protein>
    <submittedName>
        <fullName evidence="2">Uncharacterized protein</fullName>
    </submittedName>
</protein>
<accession>A0ABQ9WJU5</accession>
<dbReference type="Proteomes" id="UP001266305">
    <property type="component" value="Unassembled WGS sequence"/>
</dbReference>